<dbReference type="Proteomes" id="UP000816034">
    <property type="component" value="Unassembled WGS sequence"/>
</dbReference>
<dbReference type="GeneID" id="68106106"/>
<name>A0AA88GBV5_NAELO</name>
<feature type="transmembrane region" description="Helical" evidence="3">
    <location>
        <begin position="371"/>
        <end position="389"/>
    </location>
</feature>
<comment type="caution">
    <text evidence="6">The sequence shown here is derived from an EMBL/GenBank/DDBJ whole genome shotgun (WGS) entry which is preliminary data.</text>
</comment>
<organism evidence="6 7">
    <name type="scientific">Naegleria lovaniensis</name>
    <name type="common">Amoeba</name>
    <dbReference type="NCBI Taxonomy" id="51637"/>
    <lineage>
        <taxon>Eukaryota</taxon>
        <taxon>Discoba</taxon>
        <taxon>Heterolobosea</taxon>
        <taxon>Tetramitia</taxon>
        <taxon>Eutetramitia</taxon>
        <taxon>Vahlkampfiidae</taxon>
        <taxon>Naegleria</taxon>
    </lineage>
</organism>
<keyword evidence="3" id="KW-0472">Membrane</keyword>
<evidence type="ECO:0000256" key="3">
    <source>
        <dbReference type="SAM" id="Phobius"/>
    </source>
</evidence>
<dbReference type="InterPro" id="IPR056737">
    <property type="entry name" value="Beta-prop_ATRN-MKLN-like"/>
</dbReference>
<dbReference type="AlphaFoldDB" id="A0AA88GBV5"/>
<feature type="signal peptide" evidence="4">
    <location>
        <begin position="1"/>
        <end position="23"/>
    </location>
</feature>
<evidence type="ECO:0000256" key="4">
    <source>
        <dbReference type="SAM" id="SignalP"/>
    </source>
</evidence>
<dbReference type="PANTHER" id="PTHR46260:SF3">
    <property type="entry name" value="RING-TYPE DOMAIN-CONTAINING PROTEIN"/>
    <property type="match status" value="1"/>
</dbReference>
<dbReference type="Pfam" id="PF24981">
    <property type="entry name" value="Beta-prop_ATRN-LZTR1"/>
    <property type="match status" value="1"/>
</dbReference>
<accession>A0AA88GBV5</accession>
<keyword evidence="7" id="KW-1185">Reference proteome</keyword>
<dbReference type="InterPro" id="IPR006652">
    <property type="entry name" value="Kelch_1"/>
</dbReference>
<dbReference type="EMBL" id="PYSW02000070">
    <property type="protein sequence ID" value="KAG2372698.1"/>
    <property type="molecule type" value="Genomic_DNA"/>
</dbReference>
<keyword evidence="3" id="KW-1133">Transmembrane helix</keyword>
<keyword evidence="2" id="KW-0677">Repeat</keyword>
<feature type="domain" description="Attractin/MKLN-like beta-propeller" evidence="5">
    <location>
        <begin position="87"/>
        <end position="287"/>
    </location>
</feature>
<dbReference type="PANTHER" id="PTHR46260">
    <property type="entry name" value="RING-TYPE DOMAIN-CONTAINING PROTEIN"/>
    <property type="match status" value="1"/>
</dbReference>
<evidence type="ECO:0000313" key="7">
    <source>
        <dbReference type="Proteomes" id="UP000816034"/>
    </source>
</evidence>
<keyword evidence="4" id="KW-0732">Signal</keyword>
<sequence length="390" mass="43066">MLSPSPLTRVIALILLIVVTTSGTMVIAQADKKNWERKANMITKRSDLSAQTIGNLIYLTGGCVSSQSIAKDSSCPSITNTMEIYNPTTNTFSSGPVMPRARYRHTTVAVAQRYMFVIGGRDLQDNIIQPVDIFDTVTSKWTTHPNASLTSECCSDSIAFVLKDTATGLDNIYLPGGYFANYSASNEVLILKTRNTNNEGTFQRGLVSNINTKRGDSMTLTYNNRGYVIGGFLEGDFCNPTGIVEMYDPSQNKWTTQKPLAHARGDGAAIMIDANLFVLGGETKDKSCNFSVPVADVEKFDLRTSSWSDFVSLPTVRFRQTGEIFGEVMYVFGGQIENSTAKEYTVLDWVYAFNFTNVTYARVSQANVATPFWWCVFTLLLCVMVSLLGF</sequence>
<evidence type="ECO:0000313" key="6">
    <source>
        <dbReference type="EMBL" id="KAG2372698.1"/>
    </source>
</evidence>
<dbReference type="RefSeq" id="XP_044541873.1">
    <property type="nucleotide sequence ID" value="XM_044689553.1"/>
</dbReference>
<dbReference type="InterPro" id="IPR015915">
    <property type="entry name" value="Kelch-typ_b-propeller"/>
</dbReference>
<dbReference type="SMART" id="SM00612">
    <property type="entry name" value="Kelch"/>
    <property type="match status" value="4"/>
</dbReference>
<dbReference type="Gene3D" id="2.120.10.80">
    <property type="entry name" value="Kelch-type beta propeller"/>
    <property type="match status" value="2"/>
</dbReference>
<evidence type="ECO:0000256" key="2">
    <source>
        <dbReference type="ARBA" id="ARBA00022737"/>
    </source>
</evidence>
<feature type="chain" id="PRO_5041705988" description="Attractin/MKLN-like beta-propeller domain-containing protein" evidence="4">
    <location>
        <begin position="24"/>
        <end position="390"/>
    </location>
</feature>
<gene>
    <name evidence="6" type="ORF">C9374_013653</name>
</gene>
<protein>
    <recommendedName>
        <fullName evidence="5">Attractin/MKLN-like beta-propeller domain-containing protein</fullName>
    </recommendedName>
</protein>
<proteinExistence type="predicted"/>
<keyword evidence="3" id="KW-0812">Transmembrane</keyword>
<keyword evidence="1" id="KW-0880">Kelch repeat</keyword>
<dbReference type="SUPFAM" id="SSF117281">
    <property type="entry name" value="Kelch motif"/>
    <property type="match status" value="1"/>
</dbReference>
<evidence type="ECO:0000259" key="5">
    <source>
        <dbReference type="Pfam" id="PF24981"/>
    </source>
</evidence>
<reference evidence="6 7" key="1">
    <citation type="journal article" date="2018" name="BMC Genomics">
        <title>The genome of Naegleria lovaniensis, the basis for a comparative approach to unravel pathogenicity factors of the human pathogenic amoeba N. fowleri.</title>
        <authorList>
            <person name="Liechti N."/>
            <person name="Schurch N."/>
            <person name="Bruggmann R."/>
            <person name="Wittwer M."/>
        </authorList>
    </citation>
    <scope>NUCLEOTIDE SEQUENCE [LARGE SCALE GENOMIC DNA]</scope>
    <source>
        <strain evidence="6 7">ATCC 30569</strain>
    </source>
</reference>
<dbReference type="InterPro" id="IPR051746">
    <property type="entry name" value="Kelch_domain_containing_8"/>
</dbReference>
<evidence type="ECO:0000256" key="1">
    <source>
        <dbReference type="ARBA" id="ARBA00022441"/>
    </source>
</evidence>